<protein>
    <submittedName>
        <fullName evidence="1">Uncharacterized protein</fullName>
    </submittedName>
</protein>
<dbReference type="EMBL" id="FOSN01000024">
    <property type="protein sequence ID" value="SFK81839.1"/>
    <property type="molecule type" value="Genomic_DNA"/>
</dbReference>
<evidence type="ECO:0000313" key="1">
    <source>
        <dbReference type="EMBL" id="SFK81839.1"/>
    </source>
</evidence>
<reference evidence="1 2" key="1">
    <citation type="submission" date="2016-10" db="EMBL/GenBank/DDBJ databases">
        <authorList>
            <person name="de Groot N.N."/>
        </authorList>
    </citation>
    <scope>NUCLEOTIDE SEQUENCE [LARGE SCALE GENOMIC DNA]</scope>
    <source>
        <strain evidence="1 2">NE2</strain>
    </source>
</reference>
<dbReference type="AlphaFoldDB" id="A0A1I4CNL2"/>
<gene>
    <name evidence="1" type="ORF">SAMN05444581_12422</name>
</gene>
<accession>A0A1I4CNL2</accession>
<dbReference type="Proteomes" id="UP000198755">
    <property type="component" value="Unassembled WGS sequence"/>
</dbReference>
<name>A0A1I4CNL2_9HYPH</name>
<dbReference type="STRING" id="1612308.SAMN05444581_12422"/>
<evidence type="ECO:0000313" key="2">
    <source>
        <dbReference type="Proteomes" id="UP000198755"/>
    </source>
</evidence>
<keyword evidence="2" id="KW-1185">Reference proteome</keyword>
<organism evidence="1 2">
    <name type="scientific">Methylocapsa palsarum</name>
    <dbReference type="NCBI Taxonomy" id="1612308"/>
    <lineage>
        <taxon>Bacteria</taxon>
        <taxon>Pseudomonadati</taxon>
        <taxon>Pseudomonadota</taxon>
        <taxon>Alphaproteobacteria</taxon>
        <taxon>Hyphomicrobiales</taxon>
        <taxon>Beijerinckiaceae</taxon>
        <taxon>Methylocapsa</taxon>
    </lineage>
</organism>
<sequence length="170" mass="18928">MFLNGRGCGVHQDRPLACRIYPLARWVSPEGEESFGHLAAHPQSAGVYGVGGKVIDYLEDQGLMPYFEMGDRYGPIYRRMVDMLHRFDAQANERRADFRRALDDMSEGSIGSPWLDVDAAVAAYCGAEGLSPPESVETTIKMHIEALGAWLDEMDAEDEPGKCEEQTDRN</sequence>
<proteinExistence type="predicted"/>